<feature type="domain" description="Glycoside hydrolase family 3 N-terminal" evidence="4">
    <location>
        <begin position="39"/>
        <end position="333"/>
    </location>
</feature>
<dbReference type="STRING" id="574651.SAMN04487968_102259"/>
<organism evidence="5 6">
    <name type="scientific">Nocardioides terrae</name>
    <dbReference type="NCBI Taxonomy" id="574651"/>
    <lineage>
        <taxon>Bacteria</taxon>
        <taxon>Bacillati</taxon>
        <taxon>Actinomycetota</taxon>
        <taxon>Actinomycetes</taxon>
        <taxon>Propionibacteriales</taxon>
        <taxon>Nocardioidaceae</taxon>
        <taxon>Nocardioides</taxon>
    </lineage>
</organism>
<dbReference type="AlphaFoldDB" id="A0A1I1F1N6"/>
<dbReference type="RefSeq" id="WP_091120531.1">
    <property type="nucleotide sequence ID" value="NZ_FOLB01000002.1"/>
</dbReference>
<dbReference type="SUPFAM" id="SSF51445">
    <property type="entry name" value="(Trans)glycosidases"/>
    <property type="match status" value="1"/>
</dbReference>
<dbReference type="InterPro" id="IPR050226">
    <property type="entry name" value="NagZ_Beta-hexosaminidase"/>
</dbReference>
<dbReference type="PROSITE" id="PS00775">
    <property type="entry name" value="GLYCOSYL_HYDROL_F3"/>
    <property type="match status" value="1"/>
</dbReference>
<comment type="similarity">
    <text evidence="1">Belongs to the glycosyl hydrolase 3 family.</text>
</comment>
<evidence type="ECO:0000259" key="4">
    <source>
        <dbReference type="Pfam" id="PF00933"/>
    </source>
</evidence>
<dbReference type="Proteomes" id="UP000198832">
    <property type="component" value="Unassembled WGS sequence"/>
</dbReference>
<dbReference type="Pfam" id="PF00933">
    <property type="entry name" value="Glyco_hydro_3"/>
    <property type="match status" value="1"/>
</dbReference>
<dbReference type="PANTHER" id="PTHR30480:SF16">
    <property type="entry name" value="GLYCOSIDE HYDROLASE FAMILY 3 DOMAIN PROTEIN"/>
    <property type="match status" value="1"/>
</dbReference>
<sequence length="484" mass="49285">MTEPSGPGAELSPRGPAVETLALRVLLASFKGTTLPSEWEALLHEGLGGICLFGSNVSDGLRALTDAIHAANPAAVIATDEEGGDVTRLHVRGGSTVIGPAVLGAVDDLALTSAVGGLVAADLVAAGVDLALAPVADVNSNPDNPVIGSRSFASDPTTTAAHVGAWVRGLQSAGVAACAKHFPGHGDTGEDSHLALPVLDVSLETLRQRELVPFVAAVHAGVRTVMTSHIVVPALDPQLPGTLSAPVLGLLRDELGFDGVIVSDALDMAGASGSRSIPEAAVLSLAAGTDLLCVGPDKPAALVREVQAAIVRAVEDDRLPLGRLEEAAARVAELRTSGDMAAPPTTSQDVLSQAMVDAAARALVVEGELPDLAGATVLSVDTRANIAVGDVPWGLTPDLTVPPGGSTADLGSGPVIVQVRDAHRRPEVGDLLDRLAEAGRTAVVVEWGWPGPRHGSFARICTRGCSRPGAEAVTDLLRKAGWNR</sequence>
<evidence type="ECO:0000256" key="3">
    <source>
        <dbReference type="ARBA" id="ARBA00023295"/>
    </source>
</evidence>
<dbReference type="EMBL" id="FOLB01000002">
    <property type="protein sequence ID" value="SFB91080.1"/>
    <property type="molecule type" value="Genomic_DNA"/>
</dbReference>
<dbReference type="GO" id="GO:0005975">
    <property type="term" value="P:carbohydrate metabolic process"/>
    <property type="evidence" value="ECO:0007669"/>
    <property type="project" value="InterPro"/>
</dbReference>
<evidence type="ECO:0000313" key="5">
    <source>
        <dbReference type="EMBL" id="SFB91080.1"/>
    </source>
</evidence>
<dbReference type="OrthoDB" id="9805821at2"/>
<dbReference type="GO" id="GO:0004553">
    <property type="term" value="F:hydrolase activity, hydrolyzing O-glycosyl compounds"/>
    <property type="evidence" value="ECO:0007669"/>
    <property type="project" value="InterPro"/>
</dbReference>
<reference evidence="5 6" key="1">
    <citation type="submission" date="2016-10" db="EMBL/GenBank/DDBJ databases">
        <authorList>
            <person name="de Groot N.N."/>
        </authorList>
    </citation>
    <scope>NUCLEOTIDE SEQUENCE [LARGE SCALE GENOMIC DNA]</scope>
    <source>
        <strain evidence="5 6">CGMCC 1.7056</strain>
    </source>
</reference>
<dbReference type="GO" id="GO:0009254">
    <property type="term" value="P:peptidoglycan turnover"/>
    <property type="evidence" value="ECO:0007669"/>
    <property type="project" value="TreeGrafter"/>
</dbReference>
<gene>
    <name evidence="5" type="ORF">SAMN04487968_102259</name>
</gene>
<dbReference type="InterPro" id="IPR001764">
    <property type="entry name" value="Glyco_hydro_3_N"/>
</dbReference>
<name>A0A1I1F1N6_9ACTN</name>
<dbReference type="InterPro" id="IPR019800">
    <property type="entry name" value="Glyco_hydro_3_AS"/>
</dbReference>
<evidence type="ECO:0000313" key="6">
    <source>
        <dbReference type="Proteomes" id="UP000198832"/>
    </source>
</evidence>
<dbReference type="PANTHER" id="PTHR30480">
    <property type="entry name" value="BETA-HEXOSAMINIDASE-RELATED"/>
    <property type="match status" value="1"/>
</dbReference>
<evidence type="ECO:0000256" key="2">
    <source>
        <dbReference type="ARBA" id="ARBA00022801"/>
    </source>
</evidence>
<protein>
    <submittedName>
        <fullName evidence="5">Beta-N-acetylhexosaminidase</fullName>
    </submittedName>
</protein>
<keyword evidence="3" id="KW-0326">Glycosidase</keyword>
<dbReference type="InterPro" id="IPR036962">
    <property type="entry name" value="Glyco_hydro_3_N_sf"/>
</dbReference>
<dbReference type="Gene3D" id="3.20.20.300">
    <property type="entry name" value="Glycoside hydrolase, family 3, N-terminal domain"/>
    <property type="match status" value="1"/>
</dbReference>
<dbReference type="InterPro" id="IPR017853">
    <property type="entry name" value="GH"/>
</dbReference>
<keyword evidence="6" id="KW-1185">Reference proteome</keyword>
<proteinExistence type="inferred from homology"/>
<keyword evidence="2" id="KW-0378">Hydrolase</keyword>
<accession>A0A1I1F1N6</accession>
<evidence type="ECO:0000256" key="1">
    <source>
        <dbReference type="ARBA" id="ARBA00005336"/>
    </source>
</evidence>